<dbReference type="InterPro" id="IPR025557">
    <property type="entry name" value="DUF4282"/>
</dbReference>
<feature type="compositionally biased region" description="Low complexity" evidence="1">
    <location>
        <begin position="45"/>
        <end position="81"/>
    </location>
</feature>
<feature type="transmembrane region" description="Helical" evidence="2">
    <location>
        <begin position="144"/>
        <end position="163"/>
    </location>
</feature>
<dbReference type="Pfam" id="PF14110">
    <property type="entry name" value="DUF4282"/>
    <property type="match status" value="1"/>
</dbReference>
<evidence type="ECO:0000313" key="4">
    <source>
        <dbReference type="Proteomes" id="UP001243212"/>
    </source>
</evidence>
<dbReference type="RefSeq" id="WP_307681908.1">
    <property type="nucleotide sequence ID" value="NZ_JAUSQX010000001.1"/>
</dbReference>
<proteinExistence type="predicted"/>
<keyword evidence="4" id="KW-1185">Reference proteome</keyword>
<gene>
    <name evidence="3" type="ORF">J2S70_000221</name>
</gene>
<keyword evidence="2" id="KW-1133">Transmembrane helix</keyword>
<evidence type="ECO:0000256" key="1">
    <source>
        <dbReference type="SAM" id="MobiDB-lite"/>
    </source>
</evidence>
<comment type="caution">
    <text evidence="3">The sequence shown here is derived from an EMBL/GenBank/DDBJ whole genome shotgun (WGS) entry which is preliminary data.</text>
</comment>
<organism evidence="3 4">
    <name type="scientific">Trueperella bonasi</name>
    <dbReference type="NCBI Taxonomy" id="312286"/>
    <lineage>
        <taxon>Bacteria</taxon>
        <taxon>Bacillati</taxon>
        <taxon>Actinomycetota</taxon>
        <taxon>Actinomycetes</taxon>
        <taxon>Actinomycetales</taxon>
        <taxon>Actinomycetaceae</taxon>
        <taxon>Trueperella</taxon>
    </lineage>
</organism>
<feature type="compositionally biased region" description="Polar residues" evidence="1">
    <location>
        <begin position="1"/>
        <end position="11"/>
    </location>
</feature>
<reference evidence="3 4" key="1">
    <citation type="submission" date="2023-07" db="EMBL/GenBank/DDBJ databases">
        <title>Sequencing the genomes of 1000 actinobacteria strains.</title>
        <authorList>
            <person name="Klenk H.-P."/>
        </authorList>
    </citation>
    <scope>NUCLEOTIDE SEQUENCE [LARGE SCALE GENOMIC DNA]</scope>
    <source>
        <strain evidence="3 4">DSM 17163</strain>
    </source>
</reference>
<feature type="transmembrane region" description="Helical" evidence="2">
    <location>
        <begin position="109"/>
        <end position="132"/>
    </location>
</feature>
<evidence type="ECO:0000313" key="3">
    <source>
        <dbReference type="EMBL" id="MDP9805639.1"/>
    </source>
</evidence>
<name>A0ABT9NE18_9ACTO</name>
<keyword evidence="2" id="KW-0472">Membrane</keyword>
<keyword evidence="2" id="KW-0812">Transmembrane</keyword>
<dbReference type="Proteomes" id="UP001243212">
    <property type="component" value="Unassembled WGS sequence"/>
</dbReference>
<protein>
    <submittedName>
        <fullName evidence="3">Uncharacterized protein</fullName>
    </submittedName>
</protein>
<dbReference type="EMBL" id="JAUSQX010000001">
    <property type="protein sequence ID" value="MDP9805639.1"/>
    <property type="molecule type" value="Genomic_DNA"/>
</dbReference>
<feature type="region of interest" description="Disordered" evidence="1">
    <location>
        <begin position="1"/>
        <end position="81"/>
    </location>
</feature>
<accession>A0ABT9NE18</accession>
<sequence length="180" mass="19097">MSEQNTNSSEGQFKPEVHEGGQGGSSPAAQNYQGYGAQGAPTFAQYGGQPQQPHGQQPYSQQQYGQPHPAQYGQPYGQQPMAQQNSGGGFGALFSSDFSRTFTPGLARIVHIFAIVAGIVMAVGGLIVFITMLSEDYVSGAAKFNSFVGFLTNTAIGLLIIGASRVMLEYFVKNSDSDTK</sequence>
<evidence type="ECO:0000256" key="2">
    <source>
        <dbReference type="SAM" id="Phobius"/>
    </source>
</evidence>